<accession>A0A1I8B512</accession>
<evidence type="ECO:0000313" key="3">
    <source>
        <dbReference type="WBParaSite" id="MhA1_Contig14.frz3.gene16"/>
    </source>
</evidence>
<sequence length="171" mass="18254">MAIFFQLTSALLIISMAFIAINEGMNTESRSGSSSSTGCTKYYGKIEHMPGTAKNIVWKPSTDGEKNLVLAKGMKGLESVALQVGTQKCTATPSTPGKCQINGNSLNGQMIFSFSNKQIVVDFKQAPIFSGDKCVIEIVDYDIETHETKIKINGSGFKIIVGTGAMACKGV</sequence>
<feature type="signal peptide" evidence="1">
    <location>
        <begin position="1"/>
        <end position="24"/>
    </location>
</feature>
<name>A0A1I8B512_MELHA</name>
<proteinExistence type="predicted"/>
<keyword evidence="2" id="KW-1185">Reference proteome</keyword>
<dbReference type="WBParaSite" id="MhA1_Contig14.frz3.gene16">
    <property type="protein sequence ID" value="MhA1_Contig14.frz3.gene16"/>
    <property type="gene ID" value="MhA1_Contig14.frz3.gene16"/>
</dbReference>
<keyword evidence="1" id="KW-0732">Signal</keyword>
<dbReference type="Proteomes" id="UP000095281">
    <property type="component" value="Unplaced"/>
</dbReference>
<protein>
    <submittedName>
        <fullName evidence="3">Uncharacterized protein</fullName>
    </submittedName>
</protein>
<dbReference type="AlphaFoldDB" id="A0A1I8B512"/>
<evidence type="ECO:0000313" key="2">
    <source>
        <dbReference type="Proteomes" id="UP000095281"/>
    </source>
</evidence>
<feature type="chain" id="PRO_5009315451" evidence="1">
    <location>
        <begin position="25"/>
        <end position="171"/>
    </location>
</feature>
<evidence type="ECO:0000256" key="1">
    <source>
        <dbReference type="SAM" id="SignalP"/>
    </source>
</evidence>
<organism evidence="2 3">
    <name type="scientific">Meloidogyne hapla</name>
    <name type="common">Root-knot nematode worm</name>
    <dbReference type="NCBI Taxonomy" id="6305"/>
    <lineage>
        <taxon>Eukaryota</taxon>
        <taxon>Metazoa</taxon>
        <taxon>Ecdysozoa</taxon>
        <taxon>Nematoda</taxon>
        <taxon>Chromadorea</taxon>
        <taxon>Rhabditida</taxon>
        <taxon>Tylenchina</taxon>
        <taxon>Tylenchomorpha</taxon>
        <taxon>Tylenchoidea</taxon>
        <taxon>Meloidogynidae</taxon>
        <taxon>Meloidogyninae</taxon>
        <taxon>Meloidogyne</taxon>
    </lineage>
</organism>
<reference evidence="3" key="1">
    <citation type="submission" date="2016-11" db="UniProtKB">
        <authorList>
            <consortium name="WormBaseParasite"/>
        </authorList>
    </citation>
    <scope>IDENTIFICATION</scope>
</reference>